<organism evidence="2 3">
    <name type="scientific">Candidatus Kaiserbacteria bacterium RIFCSPHIGHO2_01_FULL_54_36b</name>
    <dbReference type="NCBI Taxonomy" id="1798483"/>
    <lineage>
        <taxon>Bacteria</taxon>
        <taxon>Candidatus Kaiseribacteriota</taxon>
    </lineage>
</organism>
<evidence type="ECO:0000256" key="1">
    <source>
        <dbReference type="SAM" id="MobiDB-lite"/>
    </source>
</evidence>
<evidence type="ECO:0000313" key="2">
    <source>
        <dbReference type="EMBL" id="OGG49136.1"/>
    </source>
</evidence>
<dbReference type="EMBL" id="MFKW01000080">
    <property type="protein sequence ID" value="OGG49136.1"/>
    <property type="molecule type" value="Genomic_DNA"/>
</dbReference>
<gene>
    <name evidence="2" type="ORF">A2704_03890</name>
</gene>
<evidence type="ECO:0000313" key="3">
    <source>
        <dbReference type="Proteomes" id="UP000176445"/>
    </source>
</evidence>
<protein>
    <submittedName>
        <fullName evidence="2">Uncharacterized protein</fullName>
    </submittedName>
</protein>
<feature type="compositionally biased region" description="Low complexity" evidence="1">
    <location>
        <begin position="102"/>
        <end position="117"/>
    </location>
</feature>
<accession>A0A1F6CIR4</accession>
<sequence length="124" mass="12413">MKSILFVGVSAAIVLGSVADADAGNSKKRKRVHTGPVYHAPVYNAPTYPAPIAAPQPEKMPEATKRGRIVIDTITTGDGIYATGTVTIGTKPTDSAPPCCPPTAATPAPAASPAAAPTAPPAAN</sequence>
<proteinExistence type="predicted"/>
<reference evidence="2 3" key="1">
    <citation type="journal article" date="2016" name="Nat. Commun.">
        <title>Thousands of microbial genomes shed light on interconnected biogeochemical processes in an aquifer system.</title>
        <authorList>
            <person name="Anantharaman K."/>
            <person name="Brown C.T."/>
            <person name="Hug L.A."/>
            <person name="Sharon I."/>
            <person name="Castelle C.J."/>
            <person name="Probst A.J."/>
            <person name="Thomas B.C."/>
            <person name="Singh A."/>
            <person name="Wilkins M.J."/>
            <person name="Karaoz U."/>
            <person name="Brodie E.L."/>
            <person name="Williams K.H."/>
            <person name="Hubbard S.S."/>
            <person name="Banfield J.F."/>
        </authorList>
    </citation>
    <scope>NUCLEOTIDE SEQUENCE [LARGE SCALE GENOMIC DNA]</scope>
</reference>
<name>A0A1F6CIR4_9BACT</name>
<comment type="caution">
    <text evidence="2">The sequence shown here is derived from an EMBL/GenBank/DDBJ whole genome shotgun (WGS) entry which is preliminary data.</text>
</comment>
<dbReference type="AlphaFoldDB" id="A0A1F6CIR4"/>
<dbReference type="Proteomes" id="UP000176445">
    <property type="component" value="Unassembled WGS sequence"/>
</dbReference>
<feature type="region of interest" description="Disordered" evidence="1">
    <location>
        <begin position="91"/>
        <end position="124"/>
    </location>
</feature>